<feature type="domain" description="BD-FAE-like" evidence="2">
    <location>
        <begin position="61"/>
        <end position="151"/>
    </location>
</feature>
<dbReference type="SUPFAM" id="SSF53474">
    <property type="entry name" value="alpha/beta-Hydrolases"/>
    <property type="match status" value="1"/>
</dbReference>
<protein>
    <submittedName>
        <fullName evidence="3">Alpha/beta fold hydrolase</fullName>
    </submittedName>
</protein>
<keyword evidence="4" id="KW-1185">Reference proteome</keyword>
<dbReference type="InterPro" id="IPR049492">
    <property type="entry name" value="BD-FAE-like_dom"/>
</dbReference>
<accession>A0ABT0IUH1</accession>
<dbReference type="RefSeq" id="WP_248683954.1">
    <property type="nucleotide sequence ID" value="NZ_JALPRY010000017.1"/>
</dbReference>
<dbReference type="InterPro" id="IPR050300">
    <property type="entry name" value="GDXG_lipolytic_enzyme"/>
</dbReference>
<evidence type="ECO:0000313" key="3">
    <source>
        <dbReference type="EMBL" id="MCK8781464.1"/>
    </source>
</evidence>
<evidence type="ECO:0000313" key="4">
    <source>
        <dbReference type="Proteomes" id="UP001202827"/>
    </source>
</evidence>
<name>A0ABT0IUH1_9HYPH</name>
<gene>
    <name evidence="3" type="ORF">M0654_15885</name>
</gene>
<organism evidence="3 4">
    <name type="scientific">Neorhizobium turbinariae</name>
    <dbReference type="NCBI Taxonomy" id="2937795"/>
    <lineage>
        <taxon>Bacteria</taxon>
        <taxon>Pseudomonadati</taxon>
        <taxon>Pseudomonadota</taxon>
        <taxon>Alphaproteobacteria</taxon>
        <taxon>Hyphomicrobiales</taxon>
        <taxon>Rhizobiaceae</taxon>
        <taxon>Rhizobium/Agrobacterium group</taxon>
        <taxon>Neorhizobium</taxon>
    </lineage>
</organism>
<dbReference type="InterPro" id="IPR029058">
    <property type="entry name" value="AB_hydrolase_fold"/>
</dbReference>
<sequence length="277" mass="30713">MIYHRINDWSDAYTNGANIAGGSAWPEKWVAPAKNYRDSMLAAGQAELGLRYGDRVRNVYDLFLPKDKPRGLVVFVHGGYWQSLDNSYWSHLAQGSVAHGFAVAMPTYTLCPEVHITDIVAEVGQAITTVAQRFEGPIHLTGHSAGGHLVSRMISATSPLPAEVRARIGNTISISGVHDLRPLMRTNLNERLRITPEEAQRESVVLLEPGPETRLFCWVGGNERNEFLRQNDLLANIWTGLGAETAAYAEPDKHHFNVPDGLIDPDHPMTRTLLMAR</sequence>
<dbReference type="GO" id="GO:0016787">
    <property type="term" value="F:hydrolase activity"/>
    <property type="evidence" value="ECO:0007669"/>
    <property type="project" value="UniProtKB-KW"/>
</dbReference>
<evidence type="ECO:0000256" key="1">
    <source>
        <dbReference type="ARBA" id="ARBA00022801"/>
    </source>
</evidence>
<dbReference type="Proteomes" id="UP001202827">
    <property type="component" value="Unassembled WGS sequence"/>
</dbReference>
<dbReference type="Gene3D" id="3.40.50.1820">
    <property type="entry name" value="alpha/beta hydrolase"/>
    <property type="match status" value="1"/>
</dbReference>
<comment type="caution">
    <text evidence="3">The sequence shown here is derived from an EMBL/GenBank/DDBJ whole genome shotgun (WGS) entry which is preliminary data.</text>
</comment>
<dbReference type="PANTHER" id="PTHR48081:SF33">
    <property type="entry name" value="KYNURENINE FORMAMIDASE"/>
    <property type="match status" value="1"/>
</dbReference>
<evidence type="ECO:0000259" key="2">
    <source>
        <dbReference type="Pfam" id="PF20434"/>
    </source>
</evidence>
<keyword evidence="1 3" id="KW-0378">Hydrolase</keyword>
<proteinExistence type="predicted"/>
<dbReference type="Pfam" id="PF20434">
    <property type="entry name" value="BD-FAE"/>
    <property type="match status" value="1"/>
</dbReference>
<dbReference type="EMBL" id="JALPRY010000017">
    <property type="protein sequence ID" value="MCK8781464.1"/>
    <property type="molecule type" value="Genomic_DNA"/>
</dbReference>
<dbReference type="PANTHER" id="PTHR48081">
    <property type="entry name" value="AB HYDROLASE SUPERFAMILY PROTEIN C4A8.06C"/>
    <property type="match status" value="1"/>
</dbReference>
<reference evidence="3 4" key="1">
    <citation type="submission" date="2022-04" db="EMBL/GenBank/DDBJ databases">
        <title>Rhizobium coralii sp. nov., isolated from coral Turbinaria peltata.</title>
        <authorList>
            <person name="Sun H."/>
        </authorList>
    </citation>
    <scope>NUCLEOTIDE SEQUENCE [LARGE SCALE GENOMIC DNA]</scope>
    <source>
        <strain evidence="3 4">NTR19</strain>
    </source>
</reference>